<accession>A0A024G1Z4</accession>
<dbReference type="GO" id="GO:0030992">
    <property type="term" value="C:intraciliary transport particle B"/>
    <property type="evidence" value="ECO:0007669"/>
    <property type="project" value="InterPro"/>
</dbReference>
<dbReference type="InterPro" id="IPR033558">
    <property type="entry name" value="IFT25"/>
</dbReference>
<dbReference type="Gene3D" id="2.60.120.260">
    <property type="entry name" value="Galactose-binding domain-like"/>
    <property type="match status" value="2"/>
</dbReference>
<dbReference type="InterPro" id="IPR008979">
    <property type="entry name" value="Galactose-bd-like_sf"/>
</dbReference>
<dbReference type="EMBL" id="CAIX01000011">
    <property type="protein sequence ID" value="CCI40686.1"/>
    <property type="molecule type" value="Genomic_DNA"/>
</dbReference>
<name>A0A024G1Z4_9STRA</name>
<dbReference type="GO" id="GO:0005929">
    <property type="term" value="C:cilium"/>
    <property type="evidence" value="ECO:0007669"/>
    <property type="project" value="TreeGrafter"/>
</dbReference>
<sequence length="115" mass="12712">MELASDEEGAIIHSATSFDPTYPPSKILDGGQETKWVTTGSFPQEVILQFGNCSTISRIKTWTCNGLIEHEGNVQVEIEMVAAKEVTFLKFRIISGWSDFASVNRLSVEGSTSRR</sequence>
<comment type="caution">
    <text evidence="1">The sequence shown here is derived from an EMBL/GenBank/DDBJ whole genome shotgun (WGS) entry which is preliminary data.</text>
</comment>
<organism evidence="1 2">
    <name type="scientific">Albugo candida</name>
    <dbReference type="NCBI Taxonomy" id="65357"/>
    <lineage>
        <taxon>Eukaryota</taxon>
        <taxon>Sar</taxon>
        <taxon>Stramenopiles</taxon>
        <taxon>Oomycota</taxon>
        <taxon>Peronosporomycetes</taxon>
        <taxon>Albuginales</taxon>
        <taxon>Albuginaceae</taxon>
        <taxon>Albugo</taxon>
    </lineage>
</organism>
<dbReference type="PANTHER" id="PTHR33906">
    <property type="entry name" value="INTRAFLAGELLAR TRANSPORT PROTEIN 25 HOMOLOG"/>
    <property type="match status" value="1"/>
</dbReference>
<protein>
    <recommendedName>
        <fullName evidence="3">F5/8 type C domain-containing protein</fullName>
    </recommendedName>
</protein>
<dbReference type="Proteomes" id="UP000053237">
    <property type="component" value="Unassembled WGS sequence"/>
</dbReference>
<evidence type="ECO:0000313" key="2">
    <source>
        <dbReference type="Proteomes" id="UP000053237"/>
    </source>
</evidence>
<dbReference type="InParanoid" id="A0A024G1Z4"/>
<dbReference type="SUPFAM" id="SSF49785">
    <property type="entry name" value="Galactose-binding domain-like"/>
    <property type="match status" value="1"/>
</dbReference>
<dbReference type="AlphaFoldDB" id="A0A024G1Z4"/>
<dbReference type="STRING" id="65357.A0A024G1Z4"/>
<dbReference type="GO" id="GO:0042073">
    <property type="term" value="P:intraciliary transport"/>
    <property type="evidence" value="ECO:0007669"/>
    <property type="project" value="InterPro"/>
</dbReference>
<reference evidence="1 2" key="1">
    <citation type="submission" date="2012-05" db="EMBL/GenBank/DDBJ databases">
        <title>Recombination and specialization in a pathogen metapopulation.</title>
        <authorList>
            <person name="Gardiner A."/>
            <person name="Kemen E."/>
            <person name="Schultz-Larsen T."/>
            <person name="MacLean D."/>
            <person name="Van Oosterhout C."/>
            <person name="Jones J.D.G."/>
        </authorList>
    </citation>
    <scope>NUCLEOTIDE SEQUENCE [LARGE SCALE GENOMIC DNA]</scope>
    <source>
        <strain evidence="1 2">Ac Nc2</strain>
    </source>
</reference>
<keyword evidence="2" id="KW-1185">Reference proteome</keyword>
<evidence type="ECO:0000313" key="1">
    <source>
        <dbReference type="EMBL" id="CCI40686.1"/>
    </source>
</evidence>
<proteinExistence type="predicted"/>
<dbReference type="PANTHER" id="PTHR33906:SF1">
    <property type="entry name" value="INTRAFLAGELLAR TRANSPORT PROTEIN 25 HOMOLOG"/>
    <property type="match status" value="1"/>
</dbReference>
<gene>
    <name evidence="1" type="ORF">BN9_014700</name>
</gene>
<dbReference type="OrthoDB" id="271080at2759"/>
<evidence type="ECO:0008006" key="3">
    <source>
        <dbReference type="Google" id="ProtNLM"/>
    </source>
</evidence>